<dbReference type="Gene3D" id="3.90.280.10">
    <property type="entry name" value="PEBP-like"/>
    <property type="match status" value="1"/>
</dbReference>
<organism evidence="1 2">
    <name type="scientific">Herminiimonas fonticola</name>
    <dbReference type="NCBI Taxonomy" id="303380"/>
    <lineage>
        <taxon>Bacteria</taxon>
        <taxon>Pseudomonadati</taxon>
        <taxon>Pseudomonadota</taxon>
        <taxon>Betaproteobacteria</taxon>
        <taxon>Burkholderiales</taxon>
        <taxon>Oxalobacteraceae</taxon>
        <taxon>Herminiimonas</taxon>
    </lineage>
</organism>
<dbReference type="SUPFAM" id="SSF49777">
    <property type="entry name" value="PEBP-like"/>
    <property type="match status" value="1"/>
</dbReference>
<evidence type="ECO:0008006" key="3">
    <source>
        <dbReference type="Google" id="ProtNLM"/>
    </source>
</evidence>
<dbReference type="PANTHER" id="PTHR30289:SF1">
    <property type="entry name" value="PEBP (PHOSPHATIDYLETHANOLAMINE-BINDING PROTEIN) FAMILY PROTEIN"/>
    <property type="match status" value="1"/>
</dbReference>
<dbReference type="NCBIfam" id="TIGR00481">
    <property type="entry name" value="YbhB/YbcL family Raf kinase inhibitor-like protein"/>
    <property type="match status" value="1"/>
</dbReference>
<dbReference type="InterPro" id="IPR008914">
    <property type="entry name" value="PEBP"/>
</dbReference>
<sequence>MMKLWSDSFKDGAAIPGEYAFCVIDPATHVALSNNKNPHLAWSDVPAGTKSLALIVHDPDVPSRGDDVNQEGKTVPANLPRVDFFHWVLVDLPANATQIAAASFCASVTPGGKSGPAIADSPIKGAHHGINDYTGWFAQDAQMAGDYFGYDGPCPPWNDSIAHRYVFTLYALDIANVAVDGKFTGAQVREAIAGHVLEQASLSGRYALNPDVSI</sequence>
<keyword evidence="2" id="KW-1185">Reference proteome</keyword>
<dbReference type="Pfam" id="PF01161">
    <property type="entry name" value="PBP"/>
    <property type="match status" value="1"/>
</dbReference>
<protein>
    <recommendedName>
        <fullName evidence="3">PBP family phospholipid-binding protein</fullName>
    </recommendedName>
</protein>
<dbReference type="InterPro" id="IPR005247">
    <property type="entry name" value="YbhB_YbcL/LppC-like"/>
</dbReference>
<dbReference type="EMBL" id="SNWF01000006">
    <property type="protein sequence ID" value="TDN88870.1"/>
    <property type="molecule type" value="Genomic_DNA"/>
</dbReference>
<proteinExistence type="predicted"/>
<dbReference type="CDD" id="cd00865">
    <property type="entry name" value="PEBP_bact_arch"/>
    <property type="match status" value="1"/>
</dbReference>
<dbReference type="InterPro" id="IPR036610">
    <property type="entry name" value="PEBP-like_sf"/>
</dbReference>
<dbReference type="PANTHER" id="PTHR30289">
    <property type="entry name" value="UNCHARACTERIZED PROTEIN YBCL-RELATED"/>
    <property type="match status" value="1"/>
</dbReference>
<name>A0A4R6G4R5_9BURK</name>
<gene>
    <name evidence="1" type="ORF">EV677_2457</name>
</gene>
<comment type="caution">
    <text evidence="1">The sequence shown here is derived from an EMBL/GenBank/DDBJ whole genome shotgun (WGS) entry which is preliminary data.</text>
</comment>
<evidence type="ECO:0000313" key="1">
    <source>
        <dbReference type="EMBL" id="TDN88870.1"/>
    </source>
</evidence>
<reference evidence="1 2" key="1">
    <citation type="submission" date="2019-03" db="EMBL/GenBank/DDBJ databases">
        <title>Genomic Encyclopedia of Type Strains, Phase IV (KMG-IV): sequencing the most valuable type-strain genomes for metagenomic binning, comparative biology and taxonomic classification.</title>
        <authorList>
            <person name="Goeker M."/>
        </authorList>
    </citation>
    <scope>NUCLEOTIDE SEQUENCE [LARGE SCALE GENOMIC DNA]</scope>
    <source>
        <strain evidence="1 2">DSM 18555</strain>
    </source>
</reference>
<dbReference type="AlphaFoldDB" id="A0A4R6G4R5"/>
<evidence type="ECO:0000313" key="2">
    <source>
        <dbReference type="Proteomes" id="UP000294737"/>
    </source>
</evidence>
<accession>A0A4R6G4R5</accession>
<dbReference type="Proteomes" id="UP000294737">
    <property type="component" value="Unassembled WGS sequence"/>
</dbReference>